<evidence type="ECO:0000256" key="2">
    <source>
        <dbReference type="ARBA" id="ARBA00022801"/>
    </source>
</evidence>
<reference evidence="4" key="1">
    <citation type="submission" date="2021-04" db="EMBL/GenBank/DDBJ databases">
        <title>Genome based classification of Actinospica acidithermotolerans sp. nov., an actinobacterium isolated from an Indonesian hot spring.</title>
        <authorList>
            <person name="Kusuma A.B."/>
            <person name="Putra K.E."/>
            <person name="Nafisah S."/>
            <person name="Loh J."/>
            <person name="Nouioui I."/>
            <person name="Goodfellow M."/>
        </authorList>
    </citation>
    <scope>NUCLEOTIDE SEQUENCE</scope>
    <source>
        <strain evidence="4">CSCA 57</strain>
    </source>
</reference>
<dbReference type="Proteomes" id="UP000675781">
    <property type="component" value="Unassembled WGS sequence"/>
</dbReference>
<keyword evidence="2" id="KW-0378">Hydrolase</keyword>
<accession>A0A941ER35</accession>
<dbReference type="InterPro" id="IPR000086">
    <property type="entry name" value="NUDIX_hydrolase_dom"/>
</dbReference>
<name>A0A941ER35_9ACTN</name>
<evidence type="ECO:0000313" key="5">
    <source>
        <dbReference type="Proteomes" id="UP000675781"/>
    </source>
</evidence>
<dbReference type="PANTHER" id="PTHR43046:SF14">
    <property type="entry name" value="MUTT_NUDIX FAMILY PROTEIN"/>
    <property type="match status" value="1"/>
</dbReference>
<evidence type="ECO:0000256" key="1">
    <source>
        <dbReference type="ARBA" id="ARBA00001946"/>
    </source>
</evidence>
<feature type="domain" description="Nudix hydrolase" evidence="3">
    <location>
        <begin position="7"/>
        <end position="144"/>
    </location>
</feature>
<organism evidence="4 5">
    <name type="scientific">Actinospica durhamensis</name>
    <dbReference type="NCBI Taxonomy" id="1508375"/>
    <lineage>
        <taxon>Bacteria</taxon>
        <taxon>Bacillati</taxon>
        <taxon>Actinomycetota</taxon>
        <taxon>Actinomycetes</taxon>
        <taxon>Catenulisporales</taxon>
        <taxon>Actinospicaceae</taxon>
        <taxon>Actinospica</taxon>
    </lineage>
</organism>
<protein>
    <submittedName>
        <fullName evidence="4">NUDIX domain-containing protein</fullName>
    </submittedName>
</protein>
<proteinExistence type="predicted"/>
<dbReference type="PROSITE" id="PS51462">
    <property type="entry name" value="NUDIX"/>
    <property type="match status" value="1"/>
</dbReference>
<sequence length="161" mass="17681">MDRDDIAWADTAGSFKYRSAGVIHSGDRLLVSTVEHTDGWFLPGGKVHFGEASAAALVRELREELQLEVSVSGAPLLITEGIHAEGGTLYQEVCFYYAVSWPDEVSPESVADQGGHRFRWIRCADLAAVRLLPPEIAPMIVQTLTGGSTELRHLAFDRRIC</sequence>
<dbReference type="CDD" id="cd04688">
    <property type="entry name" value="NUDIX_Hydrolase"/>
    <property type="match status" value="1"/>
</dbReference>
<dbReference type="AlphaFoldDB" id="A0A941ER35"/>
<dbReference type="PANTHER" id="PTHR43046">
    <property type="entry name" value="GDP-MANNOSE MANNOSYL HYDROLASE"/>
    <property type="match status" value="1"/>
</dbReference>
<keyword evidence="5" id="KW-1185">Reference proteome</keyword>
<dbReference type="RefSeq" id="WP_212530305.1">
    <property type="nucleotide sequence ID" value="NZ_JAGSOG010000110.1"/>
</dbReference>
<comment type="caution">
    <text evidence="4">The sequence shown here is derived from an EMBL/GenBank/DDBJ whole genome shotgun (WGS) entry which is preliminary data.</text>
</comment>
<gene>
    <name evidence="4" type="ORF">KDL01_21260</name>
</gene>
<dbReference type="Pfam" id="PF00293">
    <property type="entry name" value="NUDIX"/>
    <property type="match status" value="1"/>
</dbReference>
<dbReference type="Gene3D" id="3.90.79.10">
    <property type="entry name" value="Nucleoside Triphosphate Pyrophosphohydrolase"/>
    <property type="match status" value="1"/>
</dbReference>
<comment type="cofactor">
    <cofactor evidence="1">
        <name>Mg(2+)</name>
        <dbReference type="ChEBI" id="CHEBI:18420"/>
    </cofactor>
</comment>
<dbReference type="EMBL" id="JAGSOG010000110">
    <property type="protein sequence ID" value="MBR7835816.1"/>
    <property type="molecule type" value="Genomic_DNA"/>
</dbReference>
<dbReference type="GO" id="GO:0016787">
    <property type="term" value="F:hydrolase activity"/>
    <property type="evidence" value="ECO:0007669"/>
    <property type="project" value="UniProtKB-KW"/>
</dbReference>
<evidence type="ECO:0000259" key="3">
    <source>
        <dbReference type="PROSITE" id="PS51462"/>
    </source>
</evidence>
<dbReference type="SUPFAM" id="SSF55811">
    <property type="entry name" value="Nudix"/>
    <property type="match status" value="1"/>
</dbReference>
<evidence type="ECO:0000313" key="4">
    <source>
        <dbReference type="EMBL" id="MBR7835816.1"/>
    </source>
</evidence>
<dbReference type="InterPro" id="IPR015797">
    <property type="entry name" value="NUDIX_hydrolase-like_dom_sf"/>
</dbReference>